<organism evidence="2 3">
    <name type="scientific">Syphacia muris</name>
    <dbReference type="NCBI Taxonomy" id="451379"/>
    <lineage>
        <taxon>Eukaryota</taxon>
        <taxon>Metazoa</taxon>
        <taxon>Ecdysozoa</taxon>
        <taxon>Nematoda</taxon>
        <taxon>Chromadorea</taxon>
        <taxon>Rhabditida</taxon>
        <taxon>Spirurina</taxon>
        <taxon>Oxyuridomorpha</taxon>
        <taxon>Oxyuroidea</taxon>
        <taxon>Oxyuridae</taxon>
        <taxon>Syphacia</taxon>
    </lineage>
</organism>
<name>A0A0N5AD56_9BILA</name>
<keyword evidence="2" id="KW-1185">Reference proteome</keyword>
<dbReference type="InterPro" id="IPR056017">
    <property type="entry name" value="DUF7596"/>
</dbReference>
<reference evidence="3" key="1">
    <citation type="submission" date="2017-02" db="UniProtKB">
        <authorList>
            <consortium name="WormBaseParasite"/>
        </authorList>
    </citation>
    <scope>IDENTIFICATION</scope>
</reference>
<evidence type="ECO:0000313" key="3">
    <source>
        <dbReference type="WBParaSite" id="SMUV_0000209101-mRNA-1"/>
    </source>
</evidence>
<dbReference type="WBParaSite" id="SMUV_0000209101-mRNA-1">
    <property type="protein sequence ID" value="SMUV_0000209101-mRNA-1"/>
    <property type="gene ID" value="SMUV_0000209101"/>
</dbReference>
<evidence type="ECO:0000313" key="2">
    <source>
        <dbReference type="Proteomes" id="UP000046393"/>
    </source>
</evidence>
<dbReference type="Gene3D" id="3.40.630.90">
    <property type="match status" value="1"/>
</dbReference>
<dbReference type="Proteomes" id="UP000046393">
    <property type="component" value="Unplaced"/>
</dbReference>
<evidence type="ECO:0000259" key="1">
    <source>
        <dbReference type="Pfam" id="PF24524"/>
    </source>
</evidence>
<dbReference type="STRING" id="451379.A0A0N5AD56"/>
<proteinExistence type="predicted"/>
<feature type="domain" description="DUF7596" evidence="1">
    <location>
        <begin position="26"/>
        <end position="171"/>
    </location>
</feature>
<sequence length="347" mass="39540">MPSPRYRKRKLVGRLGTAGDNELIRTVTVIDSSGTNKPVAFGAFQVCSKNQAYFIVHECQSKYTNKNVTVEEVPLEGKNDLHCCLKITAVADPEINYAYLPQYYGAFGERSHQPVLAHIYDVLVKMSFKTHYNIEASKNITIDLYSIEGFVVYSLGNERLSELRDRLGFVVTNNFALFEVTANRAALQHNLENVSDVEDAEEINVDNITYENLNATNEELLFDYDSTTSLFNRDKYINFLLQTKEVKCVLALESGQPVGYAMALNHRILQCYADSEFIARNLVCKVLSEMSTNTVKMFVFDDETSLSSEIIKTAEHLNKLQRYHSRLIPTQVKWDYVFLLNVGLNLY</sequence>
<dbReference type="Pfam" id="PF24524">
    <property type="entry name" value="DUF7596"/>
    <property type="match status" value="1"/>
</dbReference>
<protein>
    <submittedName>
        <fullName evidence="3">Acetyltransf_18 domain-containing protein</fullName>
    </submittedName>
</protein>
<accession>A0A0N5AD56</accession>
<dbReference type="AlphaFoldDB" id="A0A0N5AD56"/>